<feature type="transmembrane region" description="Helical" evidence="10">
    <location>
        <begin position="269"/>
        <end position="290"/>
    </location>
</feature>
<dbReference type="InterPro" id="IPR001789">
    <property type="entry name" value="Sig_transdc_resp-reg_receiver"/>
</dbReference>
<keyword evidence="4" id="KW-0808">Transferase</keyword>
<evidence type="ECO:0000259" key="12">
    <source>
        <dbReference type="PROSITE" id="PS50110"/>
    </source>
</evidence>
<feature type="transmembrane region" description="Helical" evidence="10">
    <location>
        <begin position="385"/>
        <end position="403"/>
    </location>
</feature>
<keyword evidence="7 13" id="KW-0067">ATP-binding</keyword>
<dbReference type="SUPFAM" id="SSF52172">
    <property type="entry name" value="CheY-like"/>
    <property type="match status" value="1"/>
</dbReference>
<evidence type="ECO:0000256" key="4">
    <source>
        <dbReference type="ARBA" id="ARBA00022679"/>
    </source>
</evidence>
<dbReference type="InterPro" id="IPR036097">
    <property type="entry name" value="HisK_dim/P_sf"/>
</dbReference>
<dbReference type="InterPro" id="IPR005467">
    <property type="entry name" value="His_kinase_dom"/>
</dbReference>
<evidence type="ECO:0000256" key="6">
    <source>
        <dbReference type="ARBA" id="ARBA00022777"/>
    </source>
</evidence>
<dbReference type="SMART" id="SM00448">
    <property type="entry name" value="REC"/>
    <property type="match status" value="1"/>
</dbReference>
<dbReference type="RefSeq" id="WP_305992606.1">
    <property type="nucleotide sequence ID" value="NZ_JAVAMP010000007.1"/>
</dbReference>
<feature type="transmembrane region" description="Helical" evidence="10">
    <location>
        <begin position="297"/>
        <end position="316"/>
    </location>
</feature>
<dbReference type="Proteomes" id="UP001231941">
    <property type="component" value="Unassembled WGS sequence"/>
</dbReference>
<dbReference type="InterPro" id="IPR003661">
    <property type="entry name" value="HisK_dim/P_dom"/>
</dbReference>
<keyword evidence="3 9" id="KW-0597">Phosphoprotein</keyword>
<dbReference type="InterPro" id="IPR004358">
    <property type="entry name" value="Sig_transdc_His_kin-like_C"/>
</dbReference>
<protein>
    <recommendedName>
        <fullName evidence="2">histidine kinase</fullName>
        <ecNumber evidence="2">2.7.13.3</ecNumber>
    </recommendedName>
</protein>
<dbReference type="Gene3D" id="3.30.565.10">
    <property type="entry name" value="Histidine kinase-like ATPase, C-terminal domain"/>
    <property type="match status" value="2"/>
</dbReference>
<dbReference type="EC" id="2.7.13.3" evidence="2"/>
<feature type="modified residue" description="4-aspartylphosphate" evidence="9">
    <location>
        <position position="742"/>
    </location>
</feature>
<dbReference type="InterPro" id="IPR036890">
    <property type="entry name" value="HATPase_C_sf"/>
</dbReference>
<dbReference type="Pfam" id="PF06580">
    <property type="entry name" value="His_kinase"/>
    <property type="match status" value="1"/>
</dbReference>
<keyword evidence="10" id="KW-0472">Membrane</keyword>
<dbReference type="GO" id="GO:0005524">
    <property type="term" value="F:ATP binding"/>
    <property type="evidence" value="ECO:0007669"/>
    <property type="project" value="UniProtKB-KW"/>
</dbReference>
<feature type="transmembrane region" description="Helical" evidence="10">
    <location>
        <begin position="207"/>
        <end position="225"/>
    </location>
</feature>
<keyword evidence="6" id="KW-0418">Kinase</keyword>
<dbReference type="PROSITE" id="PS50109">
    <property type="entry name" value="HIS_KIN"/>
    <property type="match status" value="2"/>
</dbReference>
<dbReference type="InterPro" id="IPR010559">
    <property type="entry name" value="Sig_transdc_His_kin_internal"/>
</dbReference>
<evidence type="ECO:0000256" key="2">
    <source>
        <dbReference type="ARBA" id="ARBA00012438"/>
    </source>
</evidence>
<keyword evidence="5" id="KW-0547">Nucleotide-binding</keyword>
<dbReference type="Pfam" id="PF00512">
    <property type="entry name" value="HisKA"/>
    <property type="match status" value="1"/>
</dbReference>
<feature type="domain" description="Response regulatory" evidence="12">
    <location>
        <begin position="692"/>
        <end position="809"/>
    </location>
</feature>
<dbReference type="CDD" id="cd00082">
    <property type="entry name" value="HisKA"/>
    <property type="match status" value="1"/>
</dbReference>
<dbReference type="InterPro" id="IPR011006">
    <property type="entry name" value="CheY-like_superfamily"/>
</dbReference>
<reference evidence="13 14" key="1">
    <citation type="submission" date="2023-08" db="EMBL/GenBank/DDBJ databases">
        <authorList>
            <person name="Park J.-S."/>
        </authorList>
    </citation>
    <scope>NUCLEOTIDE SEQUENCE [LARGE SCALE GENOMIC DNA]</scope>
    <source>
        <strain evidence="13 14">2205SS18-9</strain>
    </source>
</reference>
<dbReference type="PROSITE" id="PS50110">
    <property type="entry name" value="RESPONSE_REGULATORY"/>
    <property type="match status" value="1"/>
</dbReference>
<dbReference type="PANTHER" id="PTHR43547:SF2">
    <property type="entry name" value="HYBRID SIGNAL TRANSDUCTION HISTIDINE KINASE C"/>
    <property type="match status" value="1"/>
</dbReference>
<proteinExistence type="predicted"/>
<evidence type="ECO:0000256" key="8">
    <source>
        <dbReference type="ARBA" id="ARBA00023012"/>
    </source>
</evidence>
<evidence type="ECO:0000259" key="11">
    <source>
        <dbReference type="PROSITE" id="PS50109"/>
    </source>
</evidence>
<keyword evidence="8" id="KW-0902">Two-component regulatory system</keyword>
<feature type="domain" description="Histidine kinase" evidence="11">
    <location>
        <begin position="432"/>
        <end position="651"/>
    </location>
</feature>
<keyword evidence="10" id="KW-1133">Transmembrane helix</keyword>
<accession>A0ABT9J2R7</accession>
<evidence type="ECO:0000256" key="7">
    <source>
        <dbReference type="ARBA" id="ARBA00022840"/>
    </source>
</evidence>
<sequence length="1025" mass="116662">MKVKVGAVMLLILIALTIFGVMTLFESPTNQSTPMAENGVLNLSEWDFEEGGNIPLDGEWEFYPYQAFEPIDFEESKQGELKPYIVPVPVQYWTSYDLDGETMDAIGVATYRLKINMEGKNQTFGFKTDILHGTKLFVNGELIGDNPISSPRIPYVRYATMHSGINEIILQVENKAFALGGGIYISLNFGTQEEISSLRDSLVMNNWITISIFLIMGLYFIGLYGQWNKDSFLLFFSIYCLAMAVYYAVNGEGVWFMVFPDTPIWLMPRLRYVSFMAAHLSLILYIYTYFKHVSSKRLVWVVVSLGLGIIIYEILFPRNIPSWMLITTYVYMFFSMAYGTYVMCVAFLKKMEGAVYLIVGSLTMSIPMLKQYFSVTAGVKKFVLSFPLEPFILLLMFALLMSLRYSNAFKRNKQLSEELLKVDEVKDEFLAKTSHELRTPLHGIINISSFLLEEERGSKSKKYSENLSLIHDTSLKLSNLVNDLIDVTRLRNGEFRLQSTTVDLKVSAQIVLDVLAFEVKGKPIQLISKIEDSVFVVADENRLRQILYNLIHNAIKHTEHGEIIISSKQVNDIVYLYVKDTGIGIPEDKKDEIFGYFEQLDKLSPQNGYQSMGLGLYISRQLIHKMSGEIWVDWSEVGQGTRVAFTLPKTEYSEQKASQGEDTHTFIQPDMPSTSNLSSGEDFDSIHTYDKTILVVDDESTNIHVLLNLLSKQGYNVITAFSAKEALRKMDKYQDIDLAILDVMMPVMSGIELCQAIREKHNLLELPILFATAKDRPEDIELGFKAGANDYITKPFDGNTILARIQTLLSMKSSMEDAFHNEMAFLQAQIKPHFLYNAMTNIISFCYTDGEKAAYLLDMLSQYLQIIFNIDHKITSAPIERELNLIEAYVEIEKARFDRFEFQYFIDEGLEDERIPSFCIQPFVENSIRHGIFQKDGMGEVSLTIQNLQESIRVVIEDDGVGISPEILNQFENEKLKSSGIGMTNIKKRLDSIKGANIDIQSKLNQGTKVTLNIPKQIKKITQLA</sequence>
<dbReference type="Pfam" id="PF07695">
    <property type="entry name" value="7TMR-DISM_7TM"/>
    <property type="match status" value="1"/>
</dbReference>
<dbReference type="InterPro" id="IPR003594">
    <property type="entry name" value="HATPase_dom"/>
</dbReference>
<evidence type="ECO:0000256" key="1">
    <source>
        <dbReference type="ARBA" id="ARBA00000085"/>
    </source>
</evidence>
<keyword evidence="14" id="KW-1185">Reference proteome</keyword>
<dbReference type="Gene3D" id="1.10.287.130">
    <property type="match status" value="1"/>
</dbReference>
<dbReference type="CDD" id="cd17574">
    <property type="entry name" value="REC_OmpR"/>
    <property type="match status" value="1"/>
</dbReference>
<evidence type="ECO:0000256" key="3">
    <source>
        <dbReference type="ARBA" id="ARBA00022553"/>
    </source>
</evidence>
<dbReference type="SMART" id="SM00387">
    <property type="entry name" value="HATPase_c"/>
    <property type="match status" value="2"/>
</dbReference>
<feature type="transmembrane region" description="Helical" evidence="10">
    <location>
        <begin position="328"/>
        <end position="348"/>
    </location>
</feature>
<evidence type="ECO:0000256" key="10">
    <source>
        <dbReference type="SAM" id="Phobius"/>
    </source>
</evidence>
<name>A0ABT9J2R7_9BACL</name>
<dbReference type="SUPFAM" id="SSF55874">
    <property type="entry name" value="ATPase domain of HSP90 chaperone/DNA topoisomerase II/histidine kinase"/>
    <property type="match status" value="2"/>
</dbReference>
<dbReference type="Pfam" id="PF00072">
    <property type="entry name" value="Response_reg"/>
    <property type="match status" value="1"/>
</dbReference>
<comment type="caution">
    <text evidence="13">The sequence shown here is derived from an EMBL/GenBank/DDBJ whole genome shotgun (WGS) entry which is preliminary data.</text>
</comment>
<dbReference type="PRINTS" id="PR00344">
    <property type="entry name" value="BCTRLSENSOR"/>
</dbReference>
<evidence type="ECO:0000313" key="14">
    <source>
        <dbReference type="Proteomes" id="UP001231941"/>
    </source>
</evidence>
<feature type="domain" description="Histidine kinase" evidence="11">
    <location>
        <begin position="920"/>
        <end position="1018"/>
    </location>
</feature>
<dbReference type="SUPFAM" id="SSF47384">
    <property type="entry name" value="Homodimeric domain of signal transducing histidine kinase"/>
    <property type="match status" value="1"/>
</dbReference>
<evidence type="ECO:0000313" key="13">
    <source>
        <dbReference type="EMBL" id="MDP5275294.1"/>
    </source>
</evidence>
<comment type="catalytic activity">
    <reaction evidence="1">
        <text>ATP + protein L-histidine = ADP + protein N-phospho-L-histidine.</text>
        <dbReference type="EC" id="2.7.13.3"/>
    </reaction>
</comment>
<feature type="transmembrane region" description="Helical" evidence="10">
    <location>
        <begin position="232"/>
        <end position="249"/>
    </location>
</feature>
<dbReference type="Gene3D" id="3.40.50.2300">
    <property type="match status" value="1"/>
</dbReference>
<dbReference type="InterPro" id="IPR011623">
    <property type="entry name" value="7TMR_DISM_rcpt_extracell_dom1"/>
</dbReference>
<dbReference type="EMBL" id="JAVAMP010000007">
    <property type="protein sequence ID" value="MDP5275294.1"/>
    <property type="molecule type" value="Genomic_DNA"/>
</dbReference>
<organism evidence="13 14">
    <name type="scientific">Chengkuizengella axinellae</name>
    <dbReference type="NCBI Taxonomy" id="3064388"/>
    <lineage>
        <taxon>Bacteria</taxon>
        <taxon>Bacillati</taxon>
        <taxon>Bacillota</taxon>
        <taxon>Bacilli</taxon>
        <taxon>Bacillales</taxon>
        <taxon>Paenibacillaceae</taxon>
        <taxon>Chengkuizengella</taxon>
    </lineage>
</organism>
<keyword evidence="10" id="KW-0812">Transmembrane</keyword>
<dbReference type="PANTHER" id="PTHR43547">
    <property type="entry name" value="TWO-COMPONENT HISTIDINE KINASE"/>
    <property type="match status" value="1"/>
</dbReference>
<evidence type="ECO:0000256" key="9">
    <source>
        <dbReference type="PROSITE-ProRule" id="PRU00169"/>
    </source>
</evidence>
<evidence type="ECO:0000256" key="5">
    <source>
        <dbReference type="ARBA" id="ARBA00022741"/>
    </source>
</evidence>
<gene>
    <name evidence="13" type="ORF">Q5Y73_14345</name>
</gene>
<dbReference type="SMART" id="SM00388">
    <property type="entry name" value="HisKA"/>
    <property type="match status" value="1"/>
</dbReference>
<dbReference type="Pfam" id="PF02518">
    <property type="entry name" value="HATPase_c"/>
    <property type="match status" value="2"/>
</dbReference>